<keyword evidence="4 6" id="KW-0472">Membrane</keyword>
<keyword evidence="2 6" id="KW-0812">Transmembrane</keyword>
<feature type="transmembrane region" description="Helical" evidence="6">
    <location>
        <begin position="67"/>
        <end position="87"/>
    </location>
</feature>
<evidence type="ECO:0000259" key="7">
    <source>
        <dbReference type="PROSITE" id="PS50850"/>
    </source>
</evidence>
<organism evidence="8 9">
    <name type="scientific">Lojkania enalia</name>
    <dbReference type="NCBI Taxonomy" id="147567"/>
    <lineage>
        <taxon>Eukaryota</taxon>
        <taxon>Fungi</taxon>
        <taxon>Dikarya</taxon>
        <taxon>Ascomycota</taxon>
        <taxon>Pezizomycotina</taxon>
        <taxon>Dothideomycetes</taxon>
        <taxon>Pleosporomycetidae</taxon>
        <taxon>Pleosporales</taxon>
        <taxon>Pleosporales incertae sedis</taxon>
        <taxon>Lojkania</taxon>
    </lineage>
</organism>
<dbReference type="Pfam" id="PF00083">
    <property type="entry name" value="Sugar_tr"/>
    <property type="match status" value="1"/>
</dbReference>
<feature type="transmembrane region" description="Helical" evidence="6">
    <location>
        <begin position="159"/>
        <end position="179"/>
    </location>
</feature>
<gene>
    <name evidence="8" type="ORF">CC78DRAFT_554217</name>
</gene>
<dbReference type="GO" id="GO:0046943">
    <property type="term" value="F:carboxylic acid transmembrane transporter activity"/>
    <property type="evidence" value="ECO:0007669"/>
    <property type="project" value="TreeGrafter"/>
</dbReference>
<dbReference type="AlphaFoldDB" id="A0A9P4K6J5"/>
<evidence type="ECO:0000313" key="8">
    <source>
        <dbReference type="EMBL" id="KAF2263011.1"/>
    </source>
</evidence>
<evidence type="ECO:0000256" key="6">
    <source>
        <dbReference type="SAM" id="Phobius"/>
    </source>
</evidence>
<reference evidence="9" key="1">
    <citation type="journal article" date="2020" name="Stud. Mycol.">
        <title>101 Dothideomycetes genomes: A test case for predicting lifestyles and emergence of pathogens.</title>
        <authorList>
            <person name="Haridas S."/>
            <person name="Albert R."/>
            <person name="Binder M."/>
            <person name="Bloem J."/>
            <person name="LaButti K."/>
            <person name="Salamov A."/>
            <person name="Andreopoulos B."/>
            <person name="Baker S."/>
            <person name="Barry K."/>
            <person name="Bills G."/>
            <person name="Bluhm B."/>
            <person name="Cannon C."/>
            <person name="Castanera R."/>
            <person name="Culley D."/>
            <person name="Daum C."/>
            <person name="Ezra D."/>
            <person name="Gonzalez J."/>
            <person name="Henrissat B."/>
            <person name="Kuo A."/>
            <person name="Liang C."/>
            <person name="Lipzen A."/>
            <person name="Lutzoni F."/>
            <person name="Magnuson J."/>
            <person name="Mondo S."/>
            <person name="Nolan M."/>
            <person name="Ohm R."/>
            <person name="Pangilinan J."/>
            <person name="Park H.-J."/>
            <person name="Ramirez L."/>
            <person name="Alfaro M."/>
            <person name="Sun H."/>
            <person name="Tritt A."/>
            <person name="Yoshinaga Y."/>
            <person name="Zwiers L.-H."/>
            <person name="Turgeon B."/>
            <person name="Goodwin S."/>
            <person name="Spatafora J."/>
            <person name="Crous P."/>
            <person name="Grigoriev I."/>
        </authorList>
    </citation>
    <scope>NUCLEOTIDE SEQUENCE [LARGE SCALE GENOMIC DNA]</scope>
    <source>
        <strain evidence="9">CBS 304.66</strain>
    </source>
</reference>
<comment type="caution">
    <text evidence="8">The sequence shown here is derived from an EMBL/GenBank/DDBJ whole genome shotgun (WGS) entry which is preliminary data.</text>
</comment>
<feature type="transmembrane region" description="Helical" evidence="6">
    <location>
        <begin position="134"/>
        <end position="153"/>
    </location>
</feature>
<dbReference type="PANTHER" id="PTHR23508">
    <property type="entry name" value="CARBOXYLIC ACID TRANSPORTER PROTEIN HOMOLOG"/>
    <property type="match status" value="1"/>
</dbReference>
<comment type="subcellular location">
    <subcellularLocation>
        <location evidence="1">Membrane</location>
        <topology evidence="1">Multi-pass membrane protein</topology>
    </subcellularLocation>
</comment>
<feature type="transmembrane region" description="Helical" evidence="6">
    <location>
        <begin position="277"/>
        <end position="294"/>
    </location>
</feature>
<feature type="domain" description="Major facilitator superfamily (MFS) profile" evidence="7">
    <location>
        <begin position="69"/>
        <end position="469"/>
    </location>
</feature>
<dbReference type="PROSITE" id="PS50850">
    <property type="entry name" value="MFS"/>
    <property type="match status" value="1"/>
</dbReference>
<feature type="transmembrane region" description="Helical" evidence="6">
    <location>
        <begin position="107"/>
        <end position="127"/>
    </location>
</feature>
<proteinExistence type="predicted"/>
<dbReference type="FunFam" id="1.20.1250.20:FF:000465">
    <property type="entry name" value="Carboxylic acid transporter protein homolog"/>
    <property type="match status" value="1"/>
</dbReference>
<evidence type="ECO:0000256" key="2">
    <source>
        <dbReference type="ARBA" id="ARBA00022692"/>
    </source>
</evidence>
<dbReference type="FunFam" id="1.20.1250.20:FF:000395">
    <property type="entry name" value="Carboxylic acid transporter protein homolog"/>
    <property type="match status" value="1"/>
</dbReference>
<dbReference type="SUPFAM" id="SSF103473">
    <property type="entry name" value="MFS general substrate transporter"/>
    <property type="match status" value="1"/>
</dbReference>
<dbReference type="Proteomes" id="UP000800093">
    <property type="component" value="Unassembled WGS sequence"/>
</dbReference>
<dbReference type="PANTHER" id="PTHR23508:SF9">
    <property type="entry name" value="CARBOXYLIC ACID TRANSPORT PROTEIN (AFU_ORTHOLOGUE AFUA_2G09450)"/>
    <property type="match status" value="1"/>
</dbReference>
<dbReference type="GO" id="GO:0005886">
    <property type="term" value="C:plasma membrane"/>
    <property type="evidence" value="ECO:0007669"/>
    <property type="project" value="TreeGrafter"/>
</dbReference>
<dbReference type="OrthoDB" id="5296287at2759"/>
<dbReference type="EMBL" id="ML986632">
    <property type="protein sequence ID" value="KAF2263011.1"/>
    <property type="molecule type" value="Genomic_DNA"/>
</dbReference>
<evidence type="ECO:0000256" key="5">
    <source>
        <dbReference type="SAM" id="MobiDB-lite"/>
    </source>
</evidence>
<dbReference type="InterPro" id="IPR005828">
    <property type="entry name" value="MFS_sugar_transport-like"/>
</dbReference>
<feature type="transmembrane region" description="Helical" evidence="6">
    <location>
        <begin position="224"/>
        <end position="243"/>
    </location>
</feature>
<dbReference type="Gene3D" id="1.20.1250.20">
    <property type="entry name" value="MFS general substrate transporter like domains"/>
    <property type="match status" value="2"/>
</dbReference>
<dbReference type="InterPro" id="IPR020846">
    <property type="entry name" value="MFS_dom"/>
</dbReference>
<evidence type="ECO:0000256" key="3">
    <source>
        <dbReference type="ARBA" id="ARBA00022989"/>
    </source>
</evidence>
<evidence type="ECO:0000256" key="1">
    <source>
        <dbReference type="ARBA" id="ARBA00004141"/>
    </source>
</evidence>
<feature type="transmembrane region" description="Helical" evidence="6">
    <location>
        <begin position="442"/>
        <end position="464"/>
    </location>
</feature>
<sequence length="515" mass="56385">MATTNAPADPLAKGTLATAKQAWSDLFKWKQRVVATNEFGESHTEWQSPEPLKSPISLMAQLNAKDWLFFLVGFSAWTADAFDFHALSIQTVKLSKYYDRSKTDISTAITLTLLLRSVGAAFFGLAGDKFGRKWPMVINMFILGLLQIATIYSRTFGQFLAVRSLFGLFMGGVYGNAIAMALENCPVNARGLMSGILQQGYSFGYVIAACANLGVGGSTESWKIVFWIGAGISIGVGFIRICFPESKQFIKARKAGKRAKAPGVFWRETRHMLAQEWRMCIYCIFLMTWFNYYSHTSQDSYTTFMLTQKHLSNAPATRASILMKTGACVGGTIIGYLSQFFGRRRTIITSAFLSACLIPAWVLPEGERSLSASGFMIQFFVQGAWGIIPIHLNELSPPAFRSSFPGITYQLGNMISSPSAQIVNAIAENTMITTSKGVQAPAYGPTMAVATAIIALGIIITTAFGPEKRGRHFETVGPPGTEVVSKDIEEGIDDDDKDRAQAIELADSSQKHEKA</sequence>
<keyword evidence="3 6" id="KW-1133">Transmembrane helix</keyword>
<name>A0A9P4K6J5_9PLEO</name>
<accession>A0A9P4K6J5</accession>
<dbReference type="InterPro" id="IPR036259">
    <property type="entry name" value="MFS_trans_sf"/>
</dbReference>
<dbReference type="CDD" id="cd17316">
    <property type="entry name" value="MFS_SV2_like"/>
    <property type="match status" value="1"/>
</dbReference>
<protein>
    <submittedName>
        <fullName evidence="8">Carboxylic acid transport protein</fullName>
    </submittedName>
</protein>
<feature type="region of interest" description="Disordered" evidence="5">
    <location>
        <begin position="471"/>
        <end position="497"/>
    </location>
</feature>
<evidence type="ECO:0000256" key="4">
    <source>
        <dbReference type="ARBA" id="ARBA00023136"/>
    </source>
</evidence>
<keyword evidence="9" id="KW-1185">Reference proteome</keyword>
<evidence type="ECO:0000313" key="9">
    <source>
        <dbReference type="Proteomes" id="UP000800093"/>
    </source>
</evidence>